<evidence type="ECO:0000313" key="3">
    <source>
        <dbReference type="Proteomes" id="UP000823561"/>
    </source>
</evidence>
<reference evidence="2" key="1">
    <citation type="submission" date="2020-10" db="EMBL/GenBank/DDBJ databases">
        <title>Chromosome-scale genome assembly of the Allis shad, Alosa alosa.</title>
        <authorList>
            <person name="Margot Z."/>
            <person name="Christophe K."/>
            <person name="Cabau C."/>
            <person name="Louis A."/>
            <person name="Berthelot C."/>
            <person name="Parey E."/>
            <person name="Roest Crollius H."/>
            <person name="Montfort J."/>
            <person name="Robinson-Rechavi M."/>
            <person name="Bucao C."/>
            <person name="Bouchez O."/>
            <person name="Gislard M."/>
            <person name="Lluch J."/>
            <person name="Milhes M."/>
            <person name="Lampietro C."/>
            <person name="Lopez Roques C."/>
            <person name="Donnadieu C."/>
            <person name="Braasch I."/>
            <person name="Desvignes T."/>
            <person name="Postlethwait J."/>
            <person name="Bobe J."/>
            <person name="Guiguen Y."/>
        </authorList>
    </citation>
    <scope>NUCLEOTIDE SEQUENCE</scope>
    <source>
        <strain evidence="2">M-15738</strain>
        <tissue evidence="2">Blood</tissue>
    </source>
</reference>
<gene>
    <name evidence="2" type="ORF">AALO_G00100740</name>
</gene>
<evidence type="ECO:0000256" key="1">
    <source>
        <dbReference type="SAM" id="MobiDB-lite"/>
    </source>
</evidence>
<accession>A0AAV6GYP1</accession>
<dbReference type="Proteomes" id="UP000823561">
    <property type="component" value="Chromosome 7"/>
</dbReference>
<keyword evidence="3" id="KW-1185">Reference proteome</keyword>
<protein>
    <submittedName>
        <fullName evidence="2">Uncharacterized protein</fullName>
    </submittedName>
</protein>
<organism evidence="2 3">
    <name type="scientific">Alosa alosa</name>
    <name type="common">allis shad</name>
    <dbReference type="NCBI Taxonomy" id="278164"/>
    <lineage>
        <taxon>Eukaryota</taxon>
        <taxon>Metazoa</taxon>
        <taxon>Chordata</taxon>
        <taxon>Craniata</taxon>
        <taxon>Vertebrata</taxon>
        <taxon>Euteleostomi</taxon>
        <taxon>Actinopterygii</taxon>
        <taxon>Neopterygii</taxon>
        <taxon>Teleostei</taxon>
        <taxon>Clupei</taxon>
        <taxon>Clupeiformes</taxon>
        <taxon>Clupeoidei</taxon>
        <taxon>Clupeidae</taxon>
        <taxon>Alosa</taxon>
    </lineage>
</organism>
<proteinExistence type="predicted"/>
<dbReference type="AlphaFoldDB" id="A0AAV6GYP1"/>
<evidence type="ECO:0000313" key="2">
    <source>
        <dbReference type="EMBL" id="KAG5278601.1"/>
    </source>
</evidence>
<name>A0AAV6GYP1_9TELE</name>
<sequence length="162" mass="17325">MRPRRKHSCVSLLPTITEVQEGVGHFFHTQSLDDYKDSMRGLSQPSCYHPHPPQSCPQRPAKMPTPRQAKFPSSGSVAAVVSVASSPVPANPQMTLALVALGPESISLTLAPSESACGRALWWPHQDPLGWLFTQSQGAGTAVTAGTALRLVDDVQDSVCLV</sequence>
<comment type="caution">
    <text evidence="2">The sequence shown here is derived from an EMBL/GenBank/DDBJ whole genome shotgun (WGS) entry which is preliminary data.</text>
</comment>
<feature type="region of interest" description="Disordered" evidence="1">
    <location>
        <begin position="46"/>
        <end position="67"/>
    </location>
</feature>
<dbReference type="EMBL" id="JADWDJ010000007">
    <property type="protein sequence ID" value="KAG5278601.1"/>
    <property type="molecule type" value="Genomic_DNA"/>
</dbReference>